<name>A0ABV0N671_9TELE</name>
<dbReference type="InterPro" id="IPR013783">
    <property type="entry name" value="Ig-like_fold"/>
</dbReference>
<dbReference type="EMBL" id="JAHRIO010026581">
    <property type="protein sequence ID" value="MEQ2166885.1"/>
    <property type="molecule type" value="Genomic_DNA"/>
</dbReference>
<keyword evidence="9" id="KW-0325">Glycoprotein</keyword>
<dbReference type="PANTHER" id="PTHR25466:SF9">
    <property type="entry name" value="FIBRONECTIN TYPE-III DOMAIN-CONTAINING PROTEIN"/>
    <property type="match status" value="1"/>
</dbReference>
<keyword evidence="7" id="KW-1015">Disulfide bond</keyword>
<dbReference type="Gene3D" id="2.60.40.10">
    <property type="entry name" value="Immunoglobulins"/>
    <property type="match status" value="1"/>
</dbReference>
<dbReference type="SMART" id="SM00406">
    <property type="entry name" value="IGv"/>
    <property type="match status" value="1"/>
</dbReference>
<keyword evidence="3" id="KW-0812">Transmembrane</keyword>
<sequence length="140" mass="15669">MEGFGFGAGQRIITAEPGEDVILPCRPAGNKTVLAAEWSRSDLRSDQDVLLYTGKFDTAVQCPSFKNRVDLQDVKNGDVSLVLKNLTTDDTGIYECRVDQRGNNRRKRSNLDTDPIRVIGLMVLPGESVCFWIRTSWFLT</sequence>
<dbReference type="InterPro" id="IPR003599">
    <property type="entry name" value="Ig_sub"/>
</dbReference>
<evidence type="ECO:0000256" key="7">
    <source>
        <dbReference type="ARBA" id="ARBA00023157"/>
    </source>
</evidence>
<keyword evidence="13" id="KW-1185">Reference proteome</keyword>
<dbReference type="PANTHER" id="PTHR25466">
    <property type="entry name" value="T-LYMPHOCYTE ACTIVATION ANTIGEN"/>
    <property type="match status" value="1"/>
</dbReference>
<evidence type="ECO:0000256" key="2">
    <source>
        <dbReference type="ARBA" id="ARBA00022475"/>
    </source>
</evidence>
<evidence type="ECO:0000313" key="12">
    <source>
        <dbReference type="EMBL" id="MEQ2166885.1"/>
    </source>
</evidence>
<evidence type="ECO:0000256" key="10">
    <source>
        <dbReference type="ARBA" id="ARBA00023319"/>
    </source>
</evidence>
<accession>A0ABV0N671</accession>
<evidence type="ECO:0000256" key="6">
    <source>
        <dbReference type="ARBA" id="ARBA00023136"/>
    </source>
</evidence>
<dbReference type="SUPFAM" id="SSF48726">
    <property type="entry name" value="Immunoglobulin"/>
    <property type="match status" value="1"/>
</dbReference>
<evidence type="ECO:0000256" key="5">
    <source>
        <dbReference type="ARBA" id="ARBA00022989"/>
    </source>
</evidence>
<evidence type="ECO:0000313" key="13">
    <source>
        <dbReference type="Proteomes" id="UP001476798"/>
    </source>
</evidence>
<reference evidence="12 13" key="1">
    <citation type="submission" date="2021-06" db="EMBL/GenBank/DDBJ databases">
        <authorList>
            <person name="Palmer J.M."/>
        </authorList>
    </citation>
    <scope>NUCLEOTIDE SEQUENCE [LARGE SCALE GENOMIC DNA]</scope>
    <source>
        <strain evidence="12 13">GA_2019</strain>
        <tissue evidence="12">Muscle</tissue>
    </source>
</reference>
<organism evidence="12 13">
    <name type="scientific">Goodea atripinnis</name>
    <dbReference type="NCBI Taxonomy" id="208336"/>
    <lineage>
        <taxon>Eukaryota</taxon>
        <taxon>Metazoa</taxon>
        <taxon>Chordata</taxon>
        <taxon>Craniata</taxon>
        <taxon>Vertebrata</taxon>
        <taxon>Euteleostomi</taxon>
        <taxon>Actinopterygii</taxon>
        <taxon>Neopterygii</taxon>
        <taxon>Teleostei</taxon>
        <taxon>Neoteleostei</taxon>
        <taxon>Acanthomorphata</taxon>
        <taxon>Ovalentaria</taxon>
        <taxon>Atherinomorphae</taxon>
        <taxon>Cyprinodontiformes</taxon>
        <taxon>Goodeidae</taxon>
        <taxon>Goodea</taxon>
    </lineage>
</organism>
<comment type="caution">
    <text evidence="12">The sequence shown here is derived from an EMBL/GenBank/DDBJ whole genome shotgun (WGS) entry which is preliminary data.</text>
</comment>
<proteinExistence type="predicted"/>
<keyword evidence="5" id="KW-1133">Transmembrane helix</keyword>
<dbReference type="InterPro" id="IPR007110">
    <property type="entry name" value="Ig-like_dom"/>
</dbReference>
<evidence type="ECO:0000259" key="11">
    <source>
        <dbReference type="PROSITE" id="PS50835"/>
    </source>
</evidence>
<evidence type="ECO:0000256" key="3">
    <source>
        <dbReference type="ARBA" id="ARBA00022692"/>
    </source>
</evidence>
<gene>
    <name evidence="12" type="ORF">GOODEAATRI_033088</name>
</gene>
<keyword evidence="8" id="KW-0675">Receptor</keyword>
<dbReference type="Proteomes" id="UP001476798">
    <property type="component" value="Unassembled WGS sequence"/>
</dbReference>
<keyword evidence="2" id="KW-1003">Cell membrane</keyword>
<dbReference type="InterPro" id="IPR013106">
    <property type="entry name" value="Ig_V-set"/>
</dbReference>
<feature type="domain" description="Ig-like" evidence="11">
    <location>
        <begin position="1"/>
        <end position="112"/>
    </location>
</feature>
<dbReference type="PROSITE" id="PS50835">
    <property type="entry name" value="IG_LIKE"/>
    <property type="match status" value="1"/>
</dbReference>
<evidence type="ECO:0000256" key="1">
    <source>
        <dbReference type="ARBA" id="ARBA00004251"/>
    </source>
</evidence>
<evidence type="ECO:0000256" key="9">
    <source>
        <dbReference type="ARBA" id="ARBA00023180"/>
    </source>
</evidence>
<dbReference type="Pfam" id="PF07686">
    <property type="entry name" value="V-set"/>
    <property type="match status" value="1"/>
</dbReference>
<comment type="subcellular location">
    <subcellularLocation>
        <location evidence="1">Cell membrane</location>
        <topology evidence="1">Single-pass type I membrane protein</topology>
    </subcellularLocation>
</comment>
<keyword evidence="6" id="KW-0472">Membrane</keyword>
<protein>
    <recommendedName>
        <fullName evidence="11">Ig-like domain-containing protein</fullName>
    </recommendedName>
</protein>
<keyword evidence="10" id="KW-0393">Immunoglobulin domain</keyword>
<evidence type="ECO:0000256" key="4">
    <source>
        <dbReference type="ARBA" id="ARBA00022729"/>
    </source>
</evidence>
<evidence type="ECO:0000256" key="8">
    <source>
        <dbReference type="ARBA" id="ARBA00023170"/>
    </source>
</evidence>
<keyword evidence="4" id="KW-0732">Signal</keyword>
<dbReference type="SMART" id="SM00409">
    <property type="entry name" value="IG"/>
    <property type="match status" value="1"/>
</dbReference>
<dbReference type="InterPro" id="IPR051713">
    <property type="entry name" value="T-cell_Activation_Regulation"/>
</dbReference>
<dbReference type="InterPro" id="IPR036179">
    <property type="entry name" value="Ig-like_dom_sf"/>
</dbReference>